<dbReference type="EMBL" id="CAJJDP010000086">
    <property type="protein sequence ID" value="CAD8185936.1"/>
    <property type="molecule type" value="Genomic_DNA"/>
</dbReference>
<name>A0A8S1WJF4_PAROT</name>
<dbReference type="OrthoDB" id="300775at2759"/>
<gene>
    <name evidence="2" type="ORF">POCTA_138.1.T0870015</name>
</gene>
<dbReference type="Proteomes" id="UP000683925">
    <property type="component" value="Unassembled WGS sequence"/>
</dbReference>
<proteinExistence type="predicted"/>
<dbReference type="AlphaFoldDB" id="A0A8S1WJF4"/>
<sequence>MKQLKIQAKRSYHDHLKQKSHCRSFTLQSEQDSILEKLNTSTVKIFNEIQQVKSKVVEMDSDFQIRQKSYELEKQKKILQMKEEQLKNEQMQSKGKPKINKTQQIQEMINNYMEASKNSKFGDLLLNKEKAIQKESTSIMGQDNISNYESNDPARIATQTLESTKMYNEQSVTRKSNSYIPIHERVKFIVQTKNDKIQEQKQQQEQEIEEYYSSLPFQPLSTKSQNIKFTPQYTDEFVNNQLKWNQQRDQWIYEQQLKKENDTPKYSYRPTISPWPAKQSSVQRKHSKSINLSFFLSTANKTEASPKKNEKQSFVFQTDLRIAKRKEKESKKLQKSEQKGFKNIL</sequence>
<protein>
    <submittedName>
        <fullName evidence="2">Uncharacterized protein</fullName>
    </submittedName>
</protein>
<feature type="region of interest" description="Disordered" evidence="1">
    <location>
        <begin position="326"/>
        <end position="345"/>
    </location>
</feature>
<reference evidence="2" key="1">
    <citation type="submission" date="2021-01" db="EMBL/GenBank/DDBJ databases">
        <authorList>
            <consortium name="Genoscope - CEA"/>
            <person name="William W."/>
        </authorList>
    </citation>
    <scope>NUCLEOTIDE SEQUENCE</scope>
</reference>
<evidence type="ECO:0000256" key="1">
    <source>
        <dbReference type="SAM" id="MobiDB-lite"/>
    </source>
</evidence>
<evidence type="ECO:0000313" key="3">
    <source>
        <dbReference type="Proteomes" id="UP000683925"/>
    </source>
</evidence>
<accession>A0A8S1WJF4</accession>
<keyword evidence="3" id="KW-1185">Reference proteome</keyword>
<evidence type="ECO:0000313" key="2">
    <source>
        <dbReference type="EMBL" id="CAD8185936.1"/>
    </source>
</evidence>
<organism evidence="2 3">
    <name type="scientific">Paramecium octaurelia</name>
    <dbReference type="NCBI Taxonomy" id="43137"/>
    <lineage>
        <taxon>Eukaryota</taxon>
        <taxon>Sar</taxon>
        <taxon>Alveolata</taxon>
        <taxon>Ciliophora</taxon>
        <taxon>Intramacronucleata</taxon>
        <taxon>Oligohymenophorea</taxon>
        <taxon>Peniculida</taxon>
        <taxon>Parameciidae</taxon>
        <taxon>Paramecium</taxon>
    </lineage>
</organism>
<comment type="caution">
    <text evidence="2">The sequence shown here is derived from an EMBL/GenBank/DDBJ whole genome shotgun (WGS) entry which is preliminary data.</text>
</comment>
<dbReference type="OMA" id="NNDPARI"/>